<dbReference type="Proteomes" id="UP000240912">
    <property type="component" value="Unassembled WGS sequence"/>
</dbReference>
<dbReference type="PANTHER" id="PTHR31297:SF13">
    <property type="entry name" value="PUTATIVE-RELATED"/>
    <property type="match status" value="1"/>
</dbReference>
<name>A0A2T3HND7_9SPHI</name>
<reference evidence="5 6" key="1">
    <citation type="submission" date="2018-03" db="EMBL/GenBank/DDBJ databases">
        <authorList>
            <person name="Keele B.F."/>
        </authorList>
    </citation>
    <scope>NUCLEOTIDE SEQUENCE [LARGE SCALE GENOMIC DNA]</scope>
    <source>
        <strain evidence="5 6">YL28-9</strain>
    </source>
</reference>
<dbReference type="GO" id="GO:0009986">
    <property type="term" value="C:cell surface"/>
    <property type="evidence" value="ECO:0007669"/>
    <property type="project" value="TreeGrafter"/>
</dbReference>
<dbReference type="OrthoDB" id="9800955at2"/>
<keyword evidence="1 3" id="KW-0378">Hydrolase</keyword>
<dbReference type="Gene3D" id="2.60.120.260">
    <property type="entry name" value="Galactose-binding domain-like"/>
    <property type="match status" value="1"/>
</dbReference>
<keyword evidence="6" id="KW-1185">Reference proteome</keyword>
<dbReference type="CDD" id="cd04080">
    <property type="entry name" value="CBM6_cellulase-like"/>
    <property type="match status" value="1"/>
</dbReference>
<dbReference type="PANTHER" id="PTHR31297">
    <property type="entry name" value="GLUCAN ENDO-1,6-BETA-GLUCOSIDASE B"/>
    <property type="match status" value="1"/>
</dbReference>
<dbReference type="Gene3D" id="3.20.20.80">
    <property type="entry name" value="Glycosidases"/>
    <property type="match status" value="1"/>
</dbReference>
<comment type="similarity">
    <text evidence="3">Belongs to the glycosyl hydrolase 5 (cellulase A) family.</text>
</comment>
<evidence type="ECO:0000313" key="5">
    <source>
        <dbReference type="EMBL" id="PST83970.1"/>
    </source>
</evidence>
<keyword evidence="2 3" id="KW-0326">Glycosidase</keyword>
<gene>
    <name evidence="5" type="ORF">C7T94_04310</name>
</gene>
<organism evidence="5 6">
    <name type="scientific">Pedobacter yulinensis</name>
    <dbReference type="NCBI Taxonomy" id="2126353"/>
    <lineage>
        <taxon>Bacteria</taxon>
        <taxon>Pseudomonadati</taxon>
        <taxon>Bacteroidota</taxon>
        <taxon>Sphingobacteriia</taxon>
        <taxon>Sphingobacteriales</taxon>
        <taxon>Sphingobacteriaceae</taxon>
        <taxon>Pedobacter</taxon>
    </lineage>
</organism>
<dbReference type="InterPro" id="IPR008979">
    <property type="entry name" value="Galactose-bd-like_sf"/>
</dbReference>
<evidence type="ECO:0000256" key="1">
    <source>
        <dbReference type="ARBA" id="ARBA00022801"/>
    </source>
</evidence>
<accession>A0A2T3HND7</accession>
<sequence length="586" mass="66067">MIKNKSIHFKERWPRLLLILLWLGFGSQARAQGFLRADGQRIVNEKNENVLLRGVGLGGWMLQEGYMLGINRDGQQHKIRERIEALIGPEKTARFYEAWLNDHTTRADIDSMKRWGFNSVRLPMHYALYTLPVNREPVKGKQTWLDKGFAMTDSLLAWCKANEMYLILDLHAAPGGQGNDLNISDRDPSSPSLWQSEANRTKTIALWRKLAQRYAREPWIGGYDLINEPNWGFTNPETDKNGTGEKNNGPLQELLHDITKAIRQVDKKHLIILAGNGWGNNYNGIVPTWDKNMALSFHKYWNFNDEAAVAHMLSMRERYNMPAWLGETGENSNVWFTEAITLLEKHNIGWAWWPLKKLGVNNPLQVRSNADYDKLVAFWNGAGTQPGAAVAWRGLQQLLADLRIANNLIQADVLDAMLRQPQSAETRPFRPHVLEKNLLIQAADYDLGRNRYAYFDLDTANYRVSTGKNTAGNRGRIYRNDGVDLAAKGNQIYVTHIENSEWLAYTINVAEAGSYKLVLRTANPLGSGIVSVSVNGMQAGARLEKSTEGGTALTTIAGIELGAGLQRMVLRAHAGNFDLYTLELSK</sequence>
<dbReference type="SUPFAM" id="SSF51445">
    <property type="entry name" value="(Trans)glycosidases"/>
    <property type="match status" value="1"/>
</dbReference>
<evidence type="ECO:0000256" key="2">
    <source>
        <dbReference type="ARBA" id="ARBA00023295"/>
    </source>
</evidence>
<dbReference type="GO" id="GO:0008422">
    <property type="term" value="F:beta-glucosidase activity"/>
    <property type="evidence" value="ECO:0007669"/>
    <property type="project" value="TreeGrafter"/>
</dbReference>
<dbReference type="SUPFAM" id="SSF49785">
    <property type="entry name" value="Galactose-binding domain-like"/>
    <property type="match status" value="1"/>
</dbReference>
<dbReference type="RefSeq" id="WP_107213929.1">
    <property type="nucleotide sequence ID" value="NZ_KZ686268.1"/>
</dbReference>
<feature type="domain" description="Glycoside hydrolase family 5" evidence="4">
    <location>
        <begin position="97"/>
        <end position="356"/>
    </location>
</feature>
<comment type="caution">
    <text evidence="5">The sequence shown here is derived from an EMBL/GenBank/DDBJ whole genome shotgun (WGS) entry which is preliminary data.</text>
</comment>
<dbReference type="InterPro" id="IPR017853">
    <property type="entry name" value="GH"/>
</dbReference>
<evidence type="ECO:0000256" key="3">
    <source>
        <dbReference type="RuleBase" id="RU361153"/>
    </source>
</evidence>
<evidence type="ECO:0000259" key="4">
    <source>
        <dbReference type="Pfam" id="PF00150"/>
    </source>
</evidence>
<dbReference type="InterPro" id="IPR050386">
    <property type="entry name" value="Glycosyl_hydrolase_5"/>
</dbReference>
<dbReference type="GO" id="GO:0005576">
    <property type="term" value="C:extracellular region"/>
    <property type="evidence" value="ECO:0007669"/>
    <property type="project" value="TreeGrafter"/>
</dbReference>
<protein>
    <submittedName>
        <fullName evidence="5">Glycosyl hydrolase family 5</fullName>
    </submittedName>
</protein>
<proteinExistence type="inferred from homology"/>
<dbReference type="InterPro" id="IPR001547">
    <property type="entry name" value="Glyco_hydro_5"/>
</dbReference>
<dbReference type="AlphaFoldDB" id="A0A2T3HND7"/>
<dbReference type="Pfam" id="PF00150">
    <property type="entry name" value="Cellulase"/>
    <property type="match status" value="1"/>
</dbReference>
<dbReference type="GO" id="GO:0009251">
    <property type="term" value="P:glucan catabolic process"/>
    <property type="evidence" value="ECO:0007669"/>
    <property type="project" value="TreeGrafter"/>
</dbReference>
<dbReference type="EMBL" id="PYLS01000004">
    <property type="protein sequence ID" value="PST83970.1"/>
    <property type="molecule type" value="Genomic_DNA"/>
</dbReference>
<evidence type="ECO:0000313" key="6">
    <source>
        <dbReference type="Proteomes" id="UP000240912"/>
    </source>
</evidence>